<evidence type="ECO:0000313" key="8">
    <source>
        <dbReference type="EnsemblMetazoa" id="AFAF016397-PA"/>
    </source>
</evidence>
<dbReference type="SUPFAM" id="SSF47565">
    <property type="entry name" value="Insect pheromone/odorant-binding proteins"/>
    <property type="match status" value="2"/>
</dbReference>
<keyword evidence="3" id="KW-0964">Secreted</keyword>
<feature type="signal peptide" evidence="7">
    <location>
        <begin position="1"/>
        <end position="23"/>
    </location>
</feature>
<evidence type="ECO:0000256" key="3">
    <source>
        <dbReference type="ARBA" id="ARBA00022525"/>
    </source>
</evidence>
<evidence type="ECO:0000256" key="1">
    <source>
        <dbReference type="ARBA" id="ARBA00004613"/>
    </source>
</evidence>
<dbReference type="GO" id="GO:0005549">
    <property type="term" value="F:odorant binding"/>
    <property type="evidence" value="ECO:0007669"/>
    <property type="project" value="InterPro"/>
</dbReference>
<evidence type="ECO:0000256" key="6">
    <source>
        <dbReference type="SAM" id="MobiDB-lite"/>
    </source>
</evidence>
<feature type="region of interest" description="Disordered" evidence="6">
    <location>
        <begin position="319"/>
        <end position="360"/>
    </location>
</feature>
<organism evidence="8 9">
    <name type="scientific">Anopheles farauti</name>
    <dbReference type="NCBI Taxonomy" id="69004"/>
    <lineage>
        <taxon>Eukaryota</taxon>
        <taxon>Metazoa</taxon>
        <taxon>Ecdysozoa</taxon>
        <taxon>Arthropoda</taxon>
        <taxon>Hexapoda</taxon>
        <taxon>Insecta</taxon>
        <taxon>Pterygota</taxon>
        <taxon>Neoptera</taxon>
        <taxon>Endopterygota</taxon>
        <taxon>Diptera</taxon>
        <taxon>Nematocera</taxon>
        <taxon>Culicoidea</taxon>
        <taxon>Culicidae</taxon>
        <taxon>Anophelinae</taxon>
        <taxon>Anopheles</taxon>
    </lineage>
</organism>
<evidence type="ECO:0000313" key="9">
    <source>
        <dbReference type="Proteomes" id="UP000075886"/>
    </source>
</evidence>
<dbReference type="EMBL" id="AXCN02001386">
    <property type="status" value="NOT_ANNOTATED_CDS"/>
    <property type="molecule type" value="Genomic_DNA"/>
</dbReference>
<dbReference type="Gene3D" id="1.10.238.20">
    <property type="entry name" value="Pheromone/general odorant binding protein domain"/>
    <property type="match status" value="2"/>
</dbReference>
<dbReference type="EnsemblMetazoa" id="AFAF016397-RA">
    <property type="protein sequence ID" value="AFAF016397-PA"/>
    <property type="gene ID" value="AFAF016397"/>
</dbReference>
<dbReference type="VEuPathDB" id="VectorBase:AFAF016397"/>
<keyword evidence="9" id="KW-1185">Reference proteome</keyword>
<dbReference type="AlphaFoldDB" id="A0A182QT99"/>
<evidence type="ECO:0000256" key="7">
    <source>
        <dbReference type="SAM" id="SignalP"/>
    </source>
</evidence>
<comment type="similarity">
    <text evidence="2">Belongs to the PBP/GOBP family.</text>
</comment>
<keyword evidence="5" id="KW-1015">Disulfide bond</keyword>
<proteinExistence type="inferred from homology"/>
<evidence type="ECO:0000256" key="4">
    <source>
        <dbReference type="ARBA" id="ARBA00022729"/>
    </source>
</evidence>
<accession>A0A182QT99</accession>
<dbReference type="PANTHER" id="PTHR11857">
    <property type="entry name" value="ODORANT BINDING PROTEIN-RELATED"/>
    <property type="match status" value="1"/>
</dbReference>
<reference evidence="9" key="1">
    <citation type="submission" date="2014-01" db="EMBL/GenBank/DDBJ databases">
        <title>The Genome Sequence of Anopheles farauti FAR1 (V2).</title>
        <authorList>
            <consortium name="The Broad Institute Genomics Platform"/>
            <person name="Neafsey D.E."/>
            <person name="Besansky N."/>
            <person name="Howell P."/>
            <person name="Walton C."/>
            <person name="Young S.K."/>
            <person name="Zeng Q."/>
            <person name="Gargeya S."/>
            <person name="Fitzgerald M."/>
            <person name="Haas B."/>
            <person name="Abouelleil A."/>
            <person name="Allen A.W."/>
            <person name="Alvarado L."/>
            <person name="Arachchi H.M."/>
            <person name="Berlin A.M."/>
            <person name="Chapman S.B."/>
            <person name="Gainer-Dewar J."/>
            <person name="Goldberg J."/>
            <person name="Griggs A."/>
            <person name="Gujja S."/>
            <person name="Hansen M."/>
            <person name="Howarth C."/>
            <person name="Imamovic A."/>
            <person name="Ireland A."/>
            <person name="Larimer J."/>
            <person name="McCowan C."/>
            <person name="Murphy C."/>
            <person name="Pearson M."/>
            <person name="Poon T.W."/>
            <person name="Priest M."/>
            <person name="Roberts A."/>
            <person name="Saif S."/>
            <person name="Shea T."/>
            <person name="Sisk P."/>
            <person name="Sykes S."/>
            <person name="Wortman J."/>
            <person name="Nusbaum C."/>
            <person name="Birren B."/>
        </authorList>
    </citation>
    <scope>NUCLEOTIDE SEQUENCE [LARGE SCALE GENOMIC DNA]</scope>
    <source>
        <strain evidence="9">FAR1</strain>
    </source>
</reference>
<protein>
    <submittedName>
        <fullName evidence="8">Uncharacterized protein</fullName>
    </submittedName>
</protein>
<keyword evidence="4 7" id="KW-0732">Signal</keyword>
<reference evidence="8" key="2">
    <citation type="submission" date="2020-05" db="UniProtKB">
        <authorList>
            <consortium name="EnsemblMetazoa"/>
        </authorList>
    </citation>
    <scope>IDENTIFICATION</scope>
    <source>
        <strain evidence="8">FAR1</strain>
    </source>
</reference>
<feature type="chain" id="PRO_5008133268" evidence="7">
    <location>
        <begin position="24"/>
        <end position="629"/>
    </location>
</feature>
<dbReference type="GO" id="GO:0005615">
    <property type="term" value="C:extracellular space"/>
    <property type="evidence" value="ECO:0007669"/>
    <property type="project" value="TreeGrafter"/>
</dbReference>
<dbReference type="PANTHER" id="PTHR11857:SF46">
    <property type="entry name" value="GENERAL ODORANT-BINDING PROTEIN 99A-RELATED"/>
    <property type="match status" value="1"/>
</dbReference>
<feature type="region of interest" description="Disordered" evidence="6">
    <location>
        <begin position="531"/>
        <end position="554"/>
    </location>
</feature>
<dbReference type="Proteomes" id="UP000075886">
    <property type="component" value="Unassembled WGS sequence"/>
</dbReference>
<sequence>MYHRVTTGWLVVALAALYFPASGADLSTGHGCDTKSIAQAYLECLQYLNIGRQSMYAYDTAGANCLMRCIGLNTRWWDNNTGLNEPALLRFFRQVDASGVEKARACLVDQAVQQMDSCAAAYHTFRCYGDALGEVVAHAEYLVPRRDTIRQAVDDCAQMLSVSDDRLATCATTGSFLRVEDGTRLLRCIITRLGLYADTTGVSVDRLKLLMEDETSGLWTEQRAHDAKQCEQDLRELGADVCQVAAQSVEICYGRQAFEALWQVLNERYGAGVESFETDGLEQVDEGENDVEPNTTPKPRYRSLLIIAPEVYHFKVNSEQDADSTSEETAQNEVKSAEQEPAGQPQATSTTEAPVEDEKQHVVHKRSVMYPMLSEQLPLYTPYRPHPARFRRAVPLPPYHAAMVPMMNPHYCHPVVRRSIAMDPMYVASYQSFVPQRYVREVIPVVALDTPGPDELNAVKPEKEPLPQGMQMVPEDLMLVGANSAQSDDAPESNVLLAPEEPVIDDSEAGTPYEDPAATVEAHEVVTKSKPESTTELQQLAAPTPTPVANPETETIVPKHPAKPLVPITGTKLLQALHLAQILSRMEVQPSAASAKTASPVRLLGDSGDSTSPWSPWLALPGAFHLGGA</sequence>
<feature type="compositionally biased region" description="Acidic residues" evidence="6">
    <location>
        <begin position="279"/>
        <end position="291"/>
    </location>
</feature>
<dbReference type="InterPro" id="IPR036728">
    <property type="entry name" value="PBP_GOBP_sf"/>
</dbReference>
<name>A0A182QT99_9DIPT</name>
<dbReference type="CDD" id="cd23992">
    <property type="entry name" value="PBP_GOBP"/>
    <property type="match status" value="1"/>
</dbReference>
<dbReference type="GO" id="GO:0007608">
    <property type="term" value="P:sensory perception of smell"/>
    <property type="evidence" value="ECO:0007669"/>
    <property type="project" value="TreeGrafter"/>
</dbReference>
<dbReference type="InterPro" id="IPR006170">
    <property type="entry name" value="PBP/GOBP"/>
</dbReference>
<dbReference type="Pfam" id="PF01395">
    <property type="entry name" value="PBP_GOBP"/>
    <property type="match status" value="2"/>
</dbReference>
<dbReference type="STRING" id="69004.A0A182QT99"/>
<feature type="region of interest" description="Disordered" evidence="6">
    <location>
        <begin position="279"/>
        <end position="300"/>
    </location>
</feature>
<evidence type="ECO:0000256" key="2">
    <source>
        <dbReference type="ARBA" id="ARBA00008098"/>
    </source>
</evidence>
<comment type="subcellular location">
    <subcellularLocation>
        <location evidence="1">Secreted</location>
    </subcellularLocation>
</comment>
<evidence type="ECO:0000256" key="5">
    <source>
        <dbReference type="ARBA" id="ARBA00023157"/>
    </source>
</evidence>